<feature type="domain" description="RING-type" evidence="13">
    <location>
        <begin position="486"/>
        <end position="532"/>
    </location>
</feature>
<feature type="domain" description="RWD" evidence="14">
    <location>
        <begin position="324"/>
        <end position="424"/>
    </location>
</feature>
<comment type="pathway">
    <text evidence="2">Protein modification; protein ubiquitination.</text>
</comment>
<feature type="compositionally biased region" description="Polar residues" evidence="12">
    <location>
        <begin position="309"/>
        <end position="323"/>
    </location>
</feature>
<dbReference type="InterPro" id="IPR044066">
    <property type="entry name" value="TRIAD_supradom"/>
</dbReference>
<keyword evidence="8" id="KW-0833">Ubl conjugation pathway</keyword>
<evidence type="ECO:0000313" key="17">
    <source>
        <dbReference type="Proteomes" id="UP000601435"/>
    </source>
</evidence>
<dbReference type="GO" id="GO:0008270">
    <property type="term" value="F:zinc ion binding"/>
    <property type="evidence" value="ECO:0007669"/>
    <property type="project" value="UniProtKB-KW"/>
</dbReference>
<feature type="compositionally biased region" description="Basic and acidic residues" evidence="12">
    <location>
        <begin position="136"/>
        <end position="145"/>
    </location>
</feature>
<dbReference type="OrthoDB" id="1431934at2759"/>
<dbReference type="Pfam" id="PF05773">
    <property type="entry name" value="RWD"/>
    <property type="match status" value="1"/>
</dbReference>
<evidence type="ECO:0000256" key="12">
    <source>
        <dbReference type="SAM" id="MobiDB-lite"/>
    </source>
</evidence>
<dbReference type="Pfam" id="PF22191">
    <property type="entry name" value="IBR_1"/>
    <property type="match status" value="1"/>
</dbReference>
<comment type="caution">
    <text evidence="16">The sequence shown here is derived from an EMBL/GenBank/DDBJ whole genome shotgun (WGS) entry which is preliminary data.</text>
</comment>
<evidence type="ECO:0000313" key="16">
    <source>
        <dbReference type="EMBL" id="CAE7895964.1"/>
    </source>
</evidence>
<dbReference type="InterPro" id="IPR002867">
    <property type="entry name" value="IBR_dom"/>
</dbReference>
<evidence type="ECO:0000256" key="4">
    <source>
        <dbReference type="ARBA" id="ARBA00022679"/>
    </source>
</evidence>
<dbReference type="EC" id="2.3.2.31" evidence="3"/>
<keyword evidence="5" id="KW-0479">Metal-binding</keyword>
<keyword evidence="17" id="KW-1185">Reference proteome</keyword>
<feature type="region of interest" description="Disordered" evidence="12">
    <location>
        <begin position="297"/>
        <end position="331"/>
    </location>
</feature>
<dbReference type="Gene3D" id="3.10.110.10">
    <property type="entry name" value="Ubiquitin Conjugating Enzyme"/>
    <property type="match status" value="1"/>
</dbReference>
<evidence type="ECO:0000256" key="9">
    <source>
        <dbReference type="ARBA" id="ARBA00022833"/>
    </source>
</evidence>
<dbReference type="InterPro" id="IPR001841">
    <property type="entry name" value="Znf_RING"/>
</dbReference>
<feature type="region of interest" description="Disordered" evidence="12">
    <location>
        <begin position="52"/>
        <end position="241"/>
    </location>
</feature>
<dbReference type="EMBL" id="CAJNJA010068807">
    <property type="protein sequence ID" value="CAE7895964.1"/>
    <property type="molecule type" value="Genomic_DNA"/>
</dbReference>
<evidence type="ECO:0000259" key="13">
    <source>
        <dbReference type="PROSITE" id="PS50089"/>
    </source>
</evidence>
<keyword evidence="4" id="KW-0808">Transferase</keyword>
<keyword evidence="7 11" id="KW-0863">Zinc-finger</keyword>
<sequence length="942" mass="103320">MGDDFPLLASPAPHVGQVSPVPRASPGGEANSGAWNRTLSWKRLLVNSPPAWAASPDKCMGRMGVEGSPGEGSWPSWRSAPPFPAPSLGPGPGPNPPRLPPNLRQEGEGKFSQDEEDEISRFLSHVSISPTAYAEDIGKLGHEPPPKTPSPRRRGFRDAQDDTLSTAWTPFSALNTSGQDSGFATEGPSGAFLEGPASTGSQRMQRPGGSSQGAADHSTLLQTSSPTGPSSPGVAADTQTNPTIELGEVALRTCSCCGRRFRESRLPVHEEICYRNAGTGKKRSVFESSRQRCSAVSGRWWSTPERKSNAGSQSRQGQNSRACSPQDPAANVVPGETAKPRLHRSVSGFAEVEVQHLPPVQLQLKLPAGYPSSEPPDFRLSCSWMDLDSLSAFCRSLDDQWEQAKGSAIIYTWVDVLRQEVLELILKNRGALAGKVFLTLKAIDGLPASDPRAESNCTDPVQTLLDLLMYDKGKRLDIWSQQQHVCNVCFCEHPGSHFVHLGGCSHAFCKTCVKTMAEIHVNEGSIADLVCPETGCRAEIAPSALMQVLDEPGYERWQTLKLRRALTTANLVLCPRCEEMGMETPVLPDPVSDSDQLASLPPVARCGRCEYVFCATCLSLYHGTEPCLAPEERAQQVAMRRLGTATSVAEKRKLKREAQKGYLVCIDVGEDMLPIDAAGHTTEDCEPNVAEGDKVIAVHTGVPDKITGRALWDAKFDNICNLATVLMESPRPISIRLVRTRADAAMERHRQRRLMEELLTLREIAKESQPCPVCKVRVHRTAGCNHMHCTQCRAHFCYRCGAQMDSEDPYAHFKTGKCTTFDDEEVRRIAAQERQPGFVDHELQRLRAEFGEQRELFAQFQQAHGIQAPNTGGRGTVAARRRMGDVPCPSCGQWNGRVGNLNHIRCGMCRNSFCGHCRRRIHGVISHHYRGENACPQHFRVE</sequence>
<dbReference type="SMART" id="SM00647">
    <property type="entry name" value="IBR"/>
    <property type="match status" value="2"/>
</dbReference>
<dbReference type="SUPFAM" id="SSF57850">
    <property type="entry name" value="RING/U-box"/>
    <property type="match status" value="3"/>
</dbReference>
<evidence type="ECO:0000256" key="1">
    <source>
        <dbReference type="ARBA" id="ARBA00001798"/>
    </source>
</evidence>
<feature type="compositionally biased region" description="Pro residues" evidence="12">
    <location>
        <begin position="81"/>
        <end position="100"/>
    </location>
</feature>
<dbReference type="FunFam" id="3.30.40.10:FF:000137">
    <property type="entry name" value="RanBP-type and C3HC4-type zinc finger-containing protein 1"/>
    <property type="match status" value="1"/>
</dbReference>
<evidence type="ECO:0000259" key="14">
    <source>
        <dbReference type="PROSITE" id="PS50908"/>
    </source>
</evidence>
<dbReference type="Pfam" id="PF01485">
    <property type="entry name" value="IBR"/>
    <property type="match status" value="1"/>
</dbReference>
<evidence type="ECO:0000256" key="7">
    <source>
        <dbReference type="ARBA" id="ARBA00022771"/>
    </source>
</evidence>
<evidence type="ECO:0000256" key="6">
    <source>
        <dbReference type="ARBA" id="ARBA00022737"/>
    </source>
</evidence>
<evidence type="ECO:0000259" key="15">
    <source>
        <dbReference type="PROSITE" id="PS51873"/>
    </source>
</evidence>
<dbReference type="InterPro" id="IPR013083">
    <property type="entry name" value="Znf_RING/FYVE/PHD"/>
</dbReference>
<dbReference type="AlphaFoldDB" id="A0A813BD13"/>
<evidence type="ECO:0000256" key="5">
    <source>
        <dbReference type="ARBA" id="ARBA00022723"/>
    </source>
</evidence>
<evidence type="ECO:0000256" key="3">
    <source>
        <dbReference type="ARBA" id="ARBA00012251"/>
    </source>
</evidence>
<evidence type="ECO:0000256" key="8">
    <source>
        <dbReference type="ARBA" id="ARBA00022786"/>
    </source>
</evidence>
<dbReference type="Gene3D" id="1.20.120.1750">
    <property type="match status" value="1"/>
</dbReference>
<accession>A0A813BD13</accession>
<dbReference type="GO" id="GO:0016567">
    <property type="term" value="P:protein ubiquitination"/>
    <property type="evidence" value="ECO:0007669"/>
    <property type="project" value="InterPro"/>
</dbReference>
<dbReference type="PANTHER" id="PTHR11685">
    <property type="entry name" value="RBR FAMILY RING FINGER AND IBR DOMAIN-CONTAINING"/>
    <property type="match status" value="1"/>
</dbReference>
<protein>
    <recommendedName>
        <fullName evidence="3">RBR-type E3 ubiquitin transferase</fullName>
        <ecNumber evidence="3">2.3.2.31</ecNumber>
    </recommendedName>
</protein>
<dbReference type="PROSITE" id="PS00518">
    <property type="entry name" value="ZF_RING_1"/>
    <property type="match status" value="1"/>
</dbReference>
<dbReference type="GO" id="GO:0061630">
    <property type="term" value="F:ubiquitin protein ligase activity"/>
    <property type="evidence" value="ECO:0007669"/>
    <property type="project" value="UniProtKB-EC"/>
</dbReference>
<comment type="similarity">
    <text evidence="10">Belongs to the RBR family. RNF14 subfamily.</text>
</comment>
<dbReference type="SUPFAM" id="SSF54495">
    <property type="entry name" value="UBC-like"/>
    <property type="match status" value="1"/>
</dbReference>
<dbReference type="InterPro" id="IPR017907">
    <property type="entry name" value="Znf_RING_CS"/>
</dbReference>
<dbReference type="InterPro" id="IPR047548">
    <property type="entry name" value="Rcat_RBR_RNF14"/>
</dbReference>
<feature type="domain" description="RING-type" evidence="15">
    <location>
        <begin position="482"/>
        <end position="822"/>
    </location>
</feature>
<dbReference type="Proteomes" id="UP000601435">
    <property type="component" value="Unassembled WGS sequence"/>
</dbReference>
<keyword evidence="6" id="KW-0677">Repeat</keyword>
<dbReference type="InterPro" id="IPR006575">
    <property type="entry name" value="RWD_dom"/>
</dbReference>
<dbReference type="CDD" id="cd20354">
    <property type="entry name" value="Rcat_RBR_RNF14"/>
    <property type="match status" value="1"/>
</dbReference>
<reference evidence="16" key="1">
    <citation type="submission" date="2021-02" db="EMBL/GenBank/DDBJ databases">
        <authorList>
            <person name="Dougan E. K."/>
            <person name="Rhodes N."/>
            <person name="Thang M."/>
            <person name="Chan C."/>
        </authorList>
    </citation>
    <scope>NUCLEOTIDE SEQUENCE</scope>
</reference>
<dbReference type="Gene3D" id="3.30.40.10">
    <property type="entry name" value="Zinc/RING finger domain, C3HC4 (zinc finger)"/>
    <property type="match status" value="1"/>
</dbReference>
<evidence type="ECO:0000256" key="10">
    <source>
        <dbReference type="ARBA" id="ARBA00044508"/>
    </source>
</evidence>
<comment type="catalytic activity">
    <reaction evidence="1">
        <text>[E2 ubiquitin-conjugating enzyme]-S-ubiquitinyl-L-cysteine + [acceptor protein]-L-lysine = [E2 ubiquitin-conjugating enzyme]-L-cysteine + [acceptor protein]-N(6)-ubiquitinyl-L-lysine.</text>
        <dbReference type="EC" id="2.3.2.31"/>
    </reaction>
</comment>
<dbReference type="PROSITE" id="PS51873">
    <property type="entry name" value="TRIAD"/>
    <property type="match status" value="1"/>
</dbReference>
<dbReference type="InterPro" id="IPR031127">
    <property type="entry name" value="E3_UB_ligase_RBR"/>
</dbReference>
<dbReference type="InterPro" id="IPR016135">
    <property type="entry name" value="UBQ-conjugating_enzyme/RWD"/>
</dbReference>
<gene>
    <name evidence="16" type="primary">RNF14</name>
    <name evidence="16" type="ORF">SNEC2469_LOCUS29990</name>
</gene>
<dbReference type="PROSITE" id="PS50089">
    <property type="entry name" value="ZF_RING_2"/>
    <property type="match status" value="1"/>
</dbReference>
<dbReference type="PROSITE" id="PS50908">
    <property type="entry name" value="RWD"/>
    <property type="match status" value="1"/>
</dbReference>
<keyword evidence="9" id="KW-0862">Zinc</keyword>
<evidence type="ECO:0000256" key="11">
    <source>
        <dbReference type="PROSITE-ProRule" id="PRU00175"/>
    </source>
</evidence>
<proteinExistence type="inferred from homology"/>
<feature type="compositionally biased region" description="Polar residues" evidence="12">
    <location>
        <begin position="162"/>
        <end position="182"/>
    </location>
</feature>
<dbReference type="Pfam" id="PF13913">
    <property type="entry name" value="zf-C2HC_2"/>
    <property type="match status" value="1"/>
</dbReference>
<feature type="region of interest" description="Disordered" evidence="12">
    <location>
        <begin position="1"/>
        <end position="34"/>
    </location>
</feature>
<feature type="compositionally biased region" description="Polar residues" evidence="12">
    <location>
        <begin position="198"/>
        <end position="213"/>
    </location>
</feature>
<feature type="compositionally biased region" description="Low complexity" evidence="12">
    <location>
        <begin position="218"/>
        <end position="233"/>
    </location>
</feature>
<name>A0A813BD13_9DINO</name>
<dbReference type="CDD" id="cd23820">
    <property type="entry name" value="RWD_RNF14"/>
    <property type="match status" value="1"/>
</dbReference>
<evidence type="ECO:0000256" key="2">
    <source>
        <dbReference type="ARBA" id="ARBA00004906"/>
    </source>
</evidence>
<organism evidence="16 17">
    <name type="scientific">Symbiodinium necroappetens</name>
    <dbReference type="NCBI Taxonomy" id="1628268"/>
    <lineage>
        <taxon>Eukaryota</taxon>
        <taxon>Sar</taxon>
        <taxon>Alveolata</taxon>
        <taxon>Dinophyceae</taxon>
        <taxon>Suessiales</taxon>
        <taxon>Symbiodiniaceae</taxon>
        <taxon>Symbiodinium</taxon>
    </lineage>
</organism>